<sequence>MPHIPRMPRWGPDCGFPTLALLCCWNFRRKTPKLRKKAVFGQRLDETVAYEQKFGPHLVPILVEKCTEFILEHGVNEEGIFRLPGQDNLVKQLRDAFDAGERPSFDRDTDVHTVASLLKLYLRDLPEPVVPWSQYEGFLLCGQLMNADEAKAQQELMKQLSSLPRDNYSLLSYICRFLHEIQLNCAVNKMSVDNLATVIGVNLIRSKVEDPAVIMRGTPQIQRVMTMMIRDHEVLFPKSKDAPLSPPAQKNDPKKPPVPRSSVGWDATEDPPVSRTDSFSNMTSDSDATSPTGLQPGDQYQEDSSKGPKEKSGDWKVQSRKRTQTLPNRKCFLTSAFQGANSSKVEIFKNEFWSPSSGAKPGEGHRRTVSQDLRHLSDSQRTSTYDNVPALPGSPGNSASVFSAPACDSKKDVPASTNSETGPGRKDFGEEELDSLQRLVHDLRKEIETQKQMYEEQIKNLEKENYEVWAKVVRLNEELEKEKKKSAALEISLRNMERTREDVERRNKVLEEEVKEFVKSMKEPKTKTDA</sequence>
<accession>A0AC58KML5</accession>
<reference evidence="2" key="1">
    <citation type="submission" date="2025-08" db="UniProtKB">
        <authorList>
            <consortium name="RefSeq"/>
        </authorList>
    </citation>
    <scope>IDENTIFICATION</scope>
</reference>
<evidence type="ECO:0000313" key="2">
    <source>
        <dbReference type="RefSeq" id="XP_073905976.1"/>
    </source>
</evidence>
<protein>
    <submittedName>
        <fullName evidence="2">Rho GTPase-activating protein 25 isoform X3</fullName>
    </submittedName>
</protein>
<name>A0AC58KML5_CASCN</name>
<dbReference type="Proteomes" id="UP001732720">
    <property type="component" value="Chromosome 12"/>
</dbReference>
<dbReference type="RefSeq" id="XP_073905976.1">
    <property type="nucleotide sequence ID" value="XM_074049875.1"/>
</dbReference>
<evidence type="ECO:0000313" key="1">
    <source>
        <dbReference type="Proteomes" id="UP001732720"/>
    </source>
</evidence>
<keyword evidence="1" id="KW-1185">Reference proteome</keyword>
<gene>
    <name evidence="2" type="primary">Arhgap25</name>
</gene>
<proteinExistence type="predicted"/>
<organism evidence="1 2">
    <name type="scientific">Castor canadensis</name>
    <name type="common">American beaver</name>
    <dbReference type="NCBI Taxonomy" id="51338"/>
    <lineage>
        <taxon>Eukaryota</taxon>
        <taxon>Metazoa</taxon>
        <taxon>Chordata</taxon>
        <taxon>Craniata</taxon>
        <taxon>Vertebrata</taxon>
        <taxon>Euteleostomi</taxon>
        <taxon>Mammalia</taxon>
        <taxon>Eutheria</taxon>
        <taxon>Euarchontoglires</taxon>
        <taxon>Glires</taxon>
        <taxon>Rodentia</taxon>
        <taxon>Castorimorpha</taxon>
        <taxon>Castoridae</taxon>
        <taxon>Castor</taxon>
    </lineage>
</organism>